<comment type="caution">
    <text evidence="2">The sequence shown here is derived from an EMBL/GenBank/DDBJ whole genome shotgun (WGS) entry which is preliminary data.</text>
</comment>
<dbReference type="Proteomes" id="UP000594638">
    <property type="component" value="Unassembled WGS sequence"/>
</dbReference>
<name>A0A8S0UE38_OLEEU</name>
<sequence length="103" mass="11990">MELKLSFTCLMSWKKDQGRLLTGLQWKKRLCLGGRVRALPRENPTFAILEFNASSIRYLKCVLFFFFFVLNFTVLLKVLGIVFHEWSHLKVICYLISCLLGGI</sequence>
<keyword evidence="3" id="KW-1185">Reference proteome</keyword>
<keyword evidence="1" id="KW-0812">Transmembrane</keyword>
<gene>
    <name evidence="2" type="ORF">OLEA9_A067380</name>
</gene>
<reference evidence="2 3" key="1">
    <citation type="submission" date="2019-12" db="EMBL/GenBank/DDBJ databases">
        <authorList>
            <person name="Alioto T."/>
            <person name="Alioto T."/>
            <person name="Gomez Garrido J."/>
        </authorList>
    </citation>
    <scope>NUCLEOTIDE SEQUENCE [LARGE SCALE GENOMIC DNA]</scope>
</reference>
<evidence type="ECO:0000313" key="2">
    <source>
        <dbReference type="EMBL" id="CAA3018106.1"/>
    </source>
</evidence>
<dbReference type="AlphaFoldDB" id="A0A8S0UE38"/>
<keyword evidence="1" id="KW-1133">Transmembrane helix</keyword>
<evidence type="ECO:0000256" key="1">
    <source>
        <dbReference type="SAM" id="Phobius"/>
    </source>
</evidence>
<feature type="transmembrane region" description="Helical" evidence="1">
    <location>
        <begin position="61"/>
        <end position="83"/>
    </location>
</feature>
<proteinExistence type="predicted"/>
<dbReference type="EMBL" id="CACTIH010007784">
    <property type="protein sequence ID" value="CAA3018106.1"/>
    <property type="molecule type" value="Genomic_DNA"/>
</dbReference>
<keyword evidence="1" id="KW-0472">Membrane</keyword>
<protein>
    <submittedName>
        <fullName evidence="2">Uncharacterized protein</fullName>
    </submittedName>
</protein>
<evidence type="ECO:0000313" key="3">
    <source>
        <dbReference type="Proteomes" id="UP000594638"/>
    </source>
</evidence>
<organism evidence="2 3">
    <name type="scientific">Olea europaea subsp. europaea</name>
    <dbReference type="NCBI Taxonomy" id="158383"/>
    <lineage>
        <taxon>Eukaryota</taxon>
        <taxon>Viridiplantae</taxon>
        <taxon>Streptophyta</taxon>
        <taxon>Embryophyta</taxon>
        <taxon>Tracheophyta</taxon>
        <taxon>Spermatophyta</taxon>
        <taxon>Magnoliopsida</taxon>
        <taxon>eudicotyledons</taxon>
        <taxon>Gunneridae</taxon>
        <taxon>Pentapetalae</taxon>
        <taxon>asterids</taxon>
        <taxon>lamiids</taxon>
        <taxon>Lamiales</taxon>
        <taxon>Oleaceae</taxon>
        <taxon>Oleeae</taxon>
        <taxon>Olea</taxon>
    </lineage>
</organism>
<accession>A0A8S0UE38</accession>
<dbReference type="Gramene" id="OE9A067380T1">
    <property type="protein sequence ID" value="OE9A067380C1"/>
    <property type="gene ID" value="OE9A067380"/>
</dbReference>